<keyword evidence="2" id="KW-1185">Reference proteome</keyword>
<gene>
    <name evidence="1" type="ORF">LYNGBM3L_04310</name>
</gene>
<dbReference type="HOGENOM" id="CLU_2554542_0_0_3"/>
<dbReference type="AlphaFoldDB" id="F4XJ36"/>
<evidence type="ECO:0000313" key="1">
    <source>
        <dbReference type="EMBL" id="EGJ35493.1"/>
    </source>
</evidence>
<accession>F4XJ36</accession>
<reference evidence="2" key="1">
    <citation type="journal article" date="2011" name="Proc. Natl. Acad. Sci. U.S.A.">
        <title>Genomic insights into the physiology and ecology of the marine filamentous cyanobacterium Lyngbya majuscula.</title>
        <authorList>
            <person name="Jones A.C."/>
            <person name="Monroe E.A."/>
            <person name="Podell S."/>
            <person name="Hess W.R."/>
            <person name="Klages S."/>
            <person name="Esquenazi E."/>
            <person name="Niessen S."/>
            <person name="Hoover H."/>
            <person name="Rothmann M."/>
            <person name="Lasken R.S."/>
            <person name="Yates J.R.III."/>
            <person name="Reinhardt R."/>
            <person name="Kube M."/>
            <person name="Burkart M.D."/>
            <person name="Allen E.E."/>
            <person name="Dorrestein P.C."/>
            <person name="Gerwick W.H."/>
            <person name="Gerwick L."/>
        </authorList>
    </citation>
    <scope>NUCLEOTIDE SEQUENCE [LARGE SCALE GENOMIC DNA]</scope>
    <source>
        <strain evidence="2">3L</strain>
    </source>
</reference>
<organism evidence="1 2">
    <name type="scientific">Moorena producens 3L</name>
    <dbReference type="NCBI Taxonomy" id="489825"/>
    <lineage>
        <taxon>Bacteria</taxon>
        <taxon>Bacillati</taxon>
        <taxon>Cyanobacteriota</taxon>
        <taxon>Cyanophyceae</taxon>
        <taxon>Coleofasciculales</taxon>
        <taxon>Coleofasciculaceae</taxon>
        <taxon>Moorena</taxon>
    </lineage>
</organism>
<protein>
    <submittedName>
        <fullName evidence="1">Uncharacterized protein</fullName>
    </submittedName>
</protein>
<sequence>MGTQYEITHDIRALGGDYVLALKKNHPTKFHAGEAMGKKLLLLIRQEDIEYSYDIRVESAHNRTEKRDCVGGNSCLVRPRFI</sequence>
<dbReference type="Proteomes" id="UP000003959">
    <property type="component" value="Unassembled WGS sequence"/>
</dbReference>
<evidence type="ECO:0000313" key="2">
    <source>
        <dbReference type="Proteomes" id="UP000003959"/>
    </source>
</evidence>
<proteinExistence type="predicted"/>
<name>F4XJ36_9CYAN</name>
<dbReference type="EMBL" id="GL890820">
    <property type="protein sequence ID" value="EGJ35493.1"/>
    <property type="molecule type" value="Genomic_DNA"/>
</dbReference>